<dbReference type="NCBIfam" id="TIGR01557">
    <property type="entry name" value="myb_SHAQKYF"/>
    <property type="match status" value="1"/>
</dbReference>
<dbReference type="FunFam" id="1.10.10.60:FF:000002">
    <property type="entry name" value="Myb family transcription factor"/>
    <property type="match status" value="1"/>
</dbReference>
<evidence type="ECO:0000256" key="5">
    <source>
        <dbReference type="SAM" id="MobiDB-lite"/>
    </source>
</evidence>
<dbReference type="InterPro" id="IPR009057">
    <property type="entry name" value="Homeodomain-like_sf"/>
</dbReference>
<keyword evidence="3" id="KW-0804">Transcription</keyword>
<dbReference type="PANTHER" id="PTHR31314">
    <property type="entry name" value="MYB FAMILY TRANSCRIPTION FACTOR PHL7-LIKE"/>
    <property type="match status" value="1"/>
</dbReference>
<keyword evidence="2" id="KW-0805">Transcription regulation</keyword>
<reference evidence="8" key="2">
    <citation type="journal article" date="2018" name="BMC Genomics">
        <title>A manually annotated Actinidia chinensis var. chinensis (kiwifruit) genome highlights the challenges associated with draft genomes and gene prediction in plants.</title>
        <authorList>
            <person name="Pilkington S.M."/>
            <person name="Crowhurst R."/>
            <person name="Hilario E."/>
            <person name="Nardozza S."/>
            <person name="Fraser L."/>
            <person name="Peng Y."/>
            <person name="Gunaseelan K."/>
            <person name="Simpson R."/>
            <person name="Tahir J."/>
            <person name="Deroles S.C."/>
            <person name="Templeton K."/>
            <person name="Luo Z."/>
            <person name="Davy M."/>
            <person name="Cheng C."/>
            <person name="McNeilage M."/>
            <person name="Scaglione D."/>
            <person name="Liu Y."/>
            <person name="Zhang Q."/>
            <person name="Datson P."/>
            <person name="De Silva N."/>
            <person name="Gardiner S.E."/>
            <person name="Bassett H."/>
            <person name="Chagne D."/>
            <person name="McCallum J."/>
            <person name="Dzierzon H."/>
            <person name="Deng C."/>
            <person name="Wang Y.Y."/>
            <person name="Barron L."/>
            <person name="Manako K."/>
            <person name="Bowen J."/>
            <person name="Foster T.M."/>
            <person name="Erridge Z.A."/>
            <person name="Tiffin H."/>
            <person name="Waite C.N."/>
            <person name="Davies K.M."/>
            <person name="Grierson E.P."/>
            <person name="Laing W.A."/>
            <person name="Kirk R."/>
            <person name="Chen X."/>
            <person name="Wood M."/>
            <person name="Montefiori M."/>
            <person name="Brummell D.A."/>
            <person name="Schwinn K.E."/>
            <person name="Catanach A."/>
            <person name="Fullerton C."/>
            <person name="Li D."/>
            <person name="Meiyalaghan S."/>
            <person name="Nieuwenhuizen N."/>
            <person name="Read N."/>
            <person name="Prakash R."/>
            <person name="Hunter D."/>
            <person name="Zhang H."/>
            <person name="McKenzie M."/>
            <person name="Knabel M."/>
            <person name="Harris A."/>
            <person name="Allan A.C."/>
            <person name="Gleave A."/>
            <person name="Chen A."/>
            <person name="Janssen B.J."/>
            <person name="Plunkett B."/>
            <person name="Ampomah-Dwamena C."/>
            <person name="Voogd C."/>
            <person name="Leif D."/>
            <person name="Lafferty D."/>
            <person name="Souleyre E.J.F."/>
            <person name="Varkonyi-Gasic E."/>
            <person name="Gambi F."/>
            <person name="Hanley J."/>
            <person name="Yao J.L."/>
            <person name="Cheung J."/>
            <person name="David K.M."/>
            <person name="Warren B."/>
            <person name="Marsh K."/>
            <person name="Snowden K.C."/>
            <person name="Lin-Wang K."/>
            <person name="Brian L."/>
            <person name="Martinez-Sanchez M."/>
            <person name="Wang M."/>
            <person name="Ileperuma N."/>
            <person name="Macnee N."/>
            <person name="Campin R."/>
            <person name="McAtee P."/>
            <person name="Drummond R.S.M."/>
            <person name="Espley R.V."/>
            <person name="Ireland H.S."/>
            <person name="Wu R."/>
            <person name="Atkinson R.G."/>
            <person name="Karunairetnam S."/>
            <person name="Bulley S."/>
            <person name="Chunkath S."/>
            <person name="Hanley Z."/>
            <person name="Storey R."/>
            <person name="Thrimawithana A.H."/>
            <person name="Thomson S."/>
            <person name="David C."/>
            <person name="Testolin R."/>
            <person name="Huang H."/>
            <person name="Hellens R.P."/>
            <person name="Schaffer R.J."/>
        </authorList>
    </citation>
    <scope>NUCLEOTIDE SEQUENCE [LARGE SCALE GENOMIC DNA]</scope>
    <source>
        <strain evidence="8">cv. Red5</strain>
    </source>
</reference>
<comment type="subcellular location">
    <subcellularLocation>
        <location evidence="1">Nucleus</location>
    </subcellularLocation>
</comment>
<dbReference type="GO" id="GO:0005634">
    <property type="term" value="C:nucleus"/>
    <property type="evidence" value="ECO:0007669"/>
    <property type="project" value="UniProtKB-SubCell"/>
</dbReference>
<evidence type="ECO:0000256" key="3">
    <source>
        <dbReference type="ARBA" id="ARBA00023163"/>
    </source>
</evidence>
<dbReference type="Pfam" id="PF00249">
    <property type="entry name" value="Myb_DNA-binding"/>
    <property type="match status" value="1"/>
</dbReference>
<protein>
    <submittedName>
        <fullName evidence="7">Myb family transcription factor</fullName>
    </submittedName>
</protein>
<dbReference type="GO" id="GO:0003700">
    <property type="term" value="F:DNA-binding transcription factor activity"/>
    <property type="evidence" value="ECO:0007669"/>
    <property type="project" value="InterPro"/>
</dbReference>
<dbReference type="InterPro" id="IPR006447">
    <property type="entry name" value="Myb_dom_plants"/>
</dbReference>
<feature type="domain" description="HTH myb-type" evidence="6">
    <location>
        <begin position="85"/>
        <end position="145"/>
    </location>
</feature>
<dbReference type="EMBL" id="NKQK01000017">
    <property type="protein sequence ID" value="PSS05644.1"/>
    <property type="molecule type" value="Genomic_DNA"/>
</dbReference>
<reference evidence="7 8" key="1">
    <citation type="submission" date="2017-07" db="EMBL/GenBank/DDBJ databases">
        <title>An improved, manually edited Actinidia chinensis var. chinensis (kiwifruit) genome highlights the challenges associated with draft genomes and gene prediction in plants.</title>
        <authorList>
            <person name="Pilkington S."/>
            <person name="Crowhurst R."/>
            <person name="Hilario E."/>
            <person name="Nardozza S."/>
            <person name="Fraser L."/>
            <person name="Peng Y."/>
            <person name="Gunaseelan K."/>
            <person name="Simpson R."/>
            <person name="Tahir J."/>
            <person name="Deroles S."/>
            <person name="Templeton K."/>
            <person name="Luo Z."/>
            <person name="Davy M."/>
            <person name="Cheng C."/>
            <person name="Mcneilage M."/>
            <person name="Scaglione D."/>
            <person name="Liu Y."/>
            <person name="Zhang Q."/>
            <person name="Datson P."/>
            <person name="De Silva N."/>
            <person name="Gardiner S."/>
            <person name="Bassett H."/>
            <person name="Chagne D."/>
            <person name="Mccallum J."/>
            <person name="Dzierzon H."/>
            <person name="Deng C."/>
            <person name="Wang Y.-Y."/>
            <person name="Barron N."/>
            <person name="Manako K."/>
            <person name="Bowen J."/>
            <person name="Foster T."/>
            <person name="Erridge Z."/>
            <person name="Tiffin H."/>
            <person name="Waite C."/>
            <person name="Davies K."/>
            <person name="Grierson E."/>
            <person name="Laing W."/>
            <person name="Kirk R."/>
            <person name="Chen X."/>
            <person name="Wood M."/>
            <person name="Montefiori M."/>
            <person name="Brummell D."/>
            <person name="Schwinn K."/>
            <person name="Catanach A."/>
            <person name="Fullerton C."/>
            <person name="Li D."/>
            <person name="Meiyalaghan S."/>
            <person name="Nieuwenhuizen N."/>
            <person name="Read N."/>
            <person name="Prakash R."/>
            <person name="Hunter D."/>
            <person name="Zhang H."/>
            <person name="Mckenzie M."/>
            <person name="Knabel M."/>
            <person name="Harris A."/>
            <person name="Allan A."/>
            <person name="Chen A."/>
            <person name="Janssen B."/>
            <person name="Plunkett B."/>
            <person name="Dwamena C."/>
            <person name="Voogd C."/>
            <person name="Leif D."/>
            <person name="Lafferty D."/>
            <person name="Souleyre E."/>
            <person name="Varkonyi-Gasic E."/>
            <person name="Gambi F."/>
            <person name="Hanley J."/>
            <person name="Yao J.-L."/>
            <person name="Cheung J."/>
            <person name="David K."/>
            <person name="Warren B."/>
            <person name="Marsh K."/>
            <person name="Snowden K."/>
            <person name="Lin-Wang K."/>
            <person name="Brian L."/>
            <person name="Martinez-Sanchez M."/>
            <person name="Wang M."/>
            <person name="Ileperuma N."/>
            <person name="Macnee N."/>
            <person name="Campin R."/>
            <person name="Mcatee P."/>
            <person name="Drummond R."/>
            <person name="Espley R."/>
            <person name="Ireland H."/>
            <person name="Wu R."/>
            <person name="Atkinson R."/>
            <person name="Karunairetnam S."/>
            <person name="Bulley S."/>
            <person name="Chunkath S."/>
            <person name="Hanley Z."/>
            <person name="Storey R."/>
            <person name="Thrimawithana A."/>
            <person name="Thomson S."/>
            <person name="David C."/>
            <person name="Testolin R."/>
        </authorList>
    </citation>
    <scope>NUCLEOTIDE SEQUENCE [LARGE SCALE GENOMIC DNA]</scope>
    <source>
        <strain evidence="8">cv. Red5</strain>
        <tissue evidence="7">Young leaf</tissue>
    </source>
</reference>
<dbReference type="Gramene" id="PSS05644">
    <property type="protein sequence ID" value="PSS05644"/>
    <property type="gene ID" value="CEY00_Acc18913"/>
</dbReference>
<dbReference type="Proteomes" id="UP000241394">
    <property type="component" value="Chromosome LG17"/>
</dbReference>
<evidence type="ECO:0000313" key="7">
    <source>
        <dbReference type="EMBL" id="PSS05644.1"/>
    </source>
</evidence>
<accession>A0A2R6QBY1</accession>
<dbReference type="InterPro" id="IPR017930">
    <property type="entry name" value="Myb_dom"/>
</dbReference>
<keyword evidence="8" id="KW-1185">Reference proteome</keyword>
<evidence type="ECO:0000256" key="1">
    <source>
        <dbReference type="ARBA" id="ARBA00004123"/>
    </source>
</evidence>
<dbReference type="OrthoDB" id="551907at2759"/>
<gene>
    <name evidence="7" type="ORF">CEY00_Acc18913</name>
</gene>
<keyword evidence="4" id="KW-0539">Nucleus</keyword>
<evidence type="ECO:0000259" key="6">
    <source>
        <dbReference type="PROSITE" id="PS51294"/>
    </source>
</evidence>
<dbReference type="PROSITE" id="PS51294">
    <property type="entry name" value="HTH_MYB"/>
    <property type="match status" value="1"/>
</dbReference>
<organism evidence="7 8">
    <name type="scientific">Actinidia chinensis var. chinensis</name>
    <name type="common">Chinese soft-hair kiwi</name>
    <dbReference type="NCBI Taxonomy" id="1590841"/>
    <lineage>
        <taxon>Eukaryota</taxon>
        <taxon>Viridiplantae</taxon>
        <taxon>Streptophyta</taxon>
        <taxon>Embryophyta</taxon>
        <taxon>Tracheophyta</taxon>
        <taxon>Spermatophyta</taxon>
        <taxon>Magnoliopsida</taxon>
        <taxon>eudicotyledons</taxon>
        <taxon>Gunneridae</taxon>
        <taxon>Pentapetalae</taxon>
        <taxon>asterids</taxon>
        <taxon>Ericales</taxon>
        <taxon>Actinidiaceae</taxon>
        <taxon>Actinidia</taxon>
    </lineage>
</organism>
<dbReference type="Gene3D" id="1.10.10.60">
    <property type="entry name" value="Homeodomain-like"/>
    <property type="match status" value="1"/>
</dbReference>
<evidence type="ECO:0000313" key="8">
    <source>
        <dbReference type="Proteomes" id="UP000241394"/>
    </source>
</evidence>
<dbReference type="AlphaFoldDB" id="A0A2R6QBY1"/>
<dbReference type="InterPro" id="IPR001005">
    <property type="entry name" value="SANT/Myb"/>
</dbReference>
<feature type="region of interest" description="Disordered" evidence="5">
    <location>
        <begin position="1"/>
        <end position="78"/>
    </location>
</feature>
<dbReference type="PANTHER" id="PTHR31314:SF174">
    <property type="entry name" value="OS02G0241200 PROTEIN"/>
    <property type="match status" value="1"/>
</dbReference>
<dbReference type="InterPro" id="IPR046955">
    <property type="entry name" value="PHR1-like"/>
</dbReference>
<dbReference type="STRING" id="1590841.A0A2R6QBY1"/>
<feature type="compositionally biased region" description="Polar residues" evidence="5">
    <location>
        <begin position="58"/>
        <end position="67"/>
    </location>
</feature>
<evidence type="ECO:0000256" key="2">
    <source>
        <dbReference type="ARBA" id="ARBA00023015"/>
    </source>
</evidence>
<dbReference type="OMA" id="HERKSHF"/>
<sequence>MMATTTRSAMAETIEVSDEDQTLGSDHSKKCSPFDLNEVAIDGEDNSGTNEDRATLEGDSSSNNTSLEGRERMSGSSSMVRQYLRSKMPRLRWTPDLHLAFVHAVERLGGQERATPKLVLQLMNVKELSIAHVKSHLQMYRSKKLDGSGQVVSQANRLVHGRDPILEMYPRAHPYARIHERKSHFLSSLEKEQFDLRTNSSRNWRWALSHPAASGPSSLSSRESELDRAFQAHNGDRSLLGPNYWTIKGNGPILRPIQFVEDRTWPPRSGFYGNSSLNFSWKNNPDSEHQINSKTVSTCTNNGFQHQFEPPFVLKLQGLKEEEWKPNLQLSLSQDFLNGDKMSDRQSTNNMDTQLSLSLSLSLSHSSSSRSLSII</sequence>
<dbReference type="SUPFAM" id="SSF46689">
    <property type="entry name" value="Homeodomain-like"/>
    <property type="match status" value="1"/>
</dbReference>
<dbReference type="GO" id="GO:0003677">
    <property type="term" value="F:DNA binding"/>
    <property type="evidence" value="ECO:0007669"/>
    <property type="project" value="InterPro"/>
</dbReference>
<proteinExistence type="predicted"/>
<evidence type="ECO:0000256" key="4">
    <source>
        <dbReference type="ARBA" id="ARBA00023242"/>
    </source>
</evidence>
<comment type="caution">
    <text evidence="7">The sequence shown here is derived from an EMBL/GenBank/DDBJ whole genome shotgun (WGS) entry which is preliminary data.</text>
</comment>
<dbReference type="InParanoid" id="A0A2R6QBY1"/>
<name>A0A2R6QBY1_ACTCC</name>